<comment type="caution">
    <text evidence="1">The sequence shown here is derived from an EMBL/GenBank/DDBJ whole genome shotgun (WGS) entry which is preliminary data.</text>
</comment>
<evidence type="ECO:0000313" key="2">
    <source>
        <dbReference type="Proteomes" id="UP000269221"/>
    </source>
</evidence>
<dbReference type="Proteomes" id="UP000269221">
    <property type="component" value="Unassembled WGS sequence"/>
</dbReference>
<proteinExistence type="predicted"/>
<protein>
    <submittedName>
        <fullName evidence="1">Uncharacterized protein</fullName>
    </submittedName>
</protein>
<accession>A0A3M0KRM5</accession>
<name>A0A3M0KRM5_HIRRU</name>
<reference evidence="1 2" key="1">
    <citation type="submission" date="2018-07" db="EMBL/GenBank/DDBJ databases">
        <title>A high quality draft genome assembly of the barn swallow (H. rustica rustica).</title>
        <authorList>
            <person name="Formenti G."/>
            <person name="Chiara M."/>
            <person name="Poveda L."/>
            <person name="Francoijs K.-J."/>
            <person name="Bonisoli-Alquati A."/>
            <person name="Canova L."/>
            <person name="Gianfranceschi L."/>
            <person name="Horner D.S."/>
            <person name="Saino N."/>
        </authorList>
    </citation>
    <scope>NUCLEOTIDE SEQUENCE [LARGE SCALE GENOMIC DNA]</scope>
    <source>
        <strain evidence="1">Chelidonia</strain>
        <tissue evidence="1">Blood</tissue>
    </source>
</reference>
<keyword evidence="2" id="KW-1185">Reference proteome</keyword>
<dbReference type="AlphaFoldDB" id="A0A3M0KRM5"/>
<organism evidence="1 2">
    <name type="scientific">Hirundo rustica rustica</name>
    <dbReference type="NCBI Taxonomy" id="333673"/>
    <lineage>
        <taxon>Eukaryota</taxon>
        <taxon>Metazoa</taxon>
        <taxon>Chordata</taxon>
        <taxon>Craniata</taxon>
        <taxon>Vertebrata</taxon>
        <taxon>Euteleostomi</taxon>
        <taxon>Archelosauria</taxon>
        <taxon>Archosauria</taxon>
        <taxon>Dinosauria</taxon>
        <taxon>Saurischia</taxon>
        <taxon>Theropoda</taxon>
        <taxon>Coelurosauria</taxon>
        <taxon>Aves</taxon>
        <taxon>Neognathae</taxon>
        <taxon>Neoaves</taxon>
        <taxon>Telluraves</taxon>
        <taxon>Australaves</taxon>
        <taxon>Passeriformes</taxon>
        <taxon>Sylvioidea</taxon>
        <taxon>Hirundinidae</taxon>
        <taxon>Hirundo</taxon>
    </lineage>
</organism>
<gene>
    <name evidence="1" type="ORF">DUI87_08123</name>
</gene>
<sequence length="109" mass="12378">MAIELVKGLAHKSIEEQLRETGMFSHGEGKRRMGVTLSLVTNCLKGEWSELLAEIAETSASVPSWKRIIFVDKTFFGHFLHFLLPEAGLERIDDNDQVDQLKCIMEDLM</sequence>
<dbReference type="EMBL" id="QRBI01000104">
    <property type="protein sequence ID" value="RMC15918.1"/>
    <property type="molecule type" value="Genomic_DNA"/>
</dbReference>
<evidence type="ECO:0000313" key="1">
    <source>
        <dbReference type="EMBL" id="RMC15918.1"/>
    </source>
</evidence>